<evidence type="ECO:0000259" key="4">
    <source>
        <dbReference type="Pfam" id="PF08545"/>
    </source>
</evidence>
<keyword evidence="1 5" id="KW-0808">Transferase</keyword>
<dbReference type="PANTHER" id="PTHR34069">
    <property type="entry name" value="3-OXOACYL-[ACYL-CARRIER-PROTEIN] SYNTHASE 3"/>
    <property type="match status" value="1"/>
</dbReference>
<organism evidence="5 6">
    <name type="scientific">Fluoribacter dumoffii</name>
    <dbReference type="NCBI Taxonomy" id="463"/>
    <lineage>
        <taxon>Bacteria</taxon>
        <taxon>Pseudomonadati</taxon>
        <taxon>Pseudomonadota</taxon>
        <taxon>Gammaproteobacteria</taxon>
        <taxon>Legionellales</taxon>
        <taxon>Legionellaceae</taxon>
        <taxon>Fluoribacter</taxon>
    </lineage>
</organism>
<dbReference type="GO" id="GO:0044550">
    <property type="term" value="P:secondary metabolite biosynthetic process"/>
    <property type="evidence" value="ECO:0007669"/>
    <property type="project" value="TreeGrafter"/>
</dbReference>
<feature type="domain" description="Beta-ketoacyl-[acyl-carrier-protein] synthase III N-terminal" evidence="4">
    <location>
        <begin position="131"/>
        <end position="209"/>
    </location>
</feature>
<reference evidence="5 6" key="1">
    <citation type="submission" date="2018-06" db="EMBL/GenBank/DDBJ databases">
        <authorList>
            <consortium name="Pathogen Informatics"/>
            <person name="Doyle S."/>
        </authorList>
    </citation>
    <scope>NUCLEOTIDE SEQUENCE [LARGE SCALE GENOMIC DNA]</scope>
    <source>
        <strain evidence="5 6">NCTC11370</strain>
    </source>
</reference>
<protein>
    <submittedName>
        <fullName evidence="5">3-oxoacyl-[acyl-carrier-protein] synthase 3</fullName>
        <ecNumber evidence="5">2.3.1.180</ecNumber>
    </submittedName>
</protein>
<dbReference type="Pfam" id="PF08541">
    <property type="entry name" value="ACP_syn_III_C"/>
    <property type="match status" value="1"/>
</dbReference>
<keyword evidence="2 5" id="KW-0012">Acyltransferase</keyword>
<dbReference type="GO" id="GO:0033818">
    <property type="term" value="F:beta-ketoacyl-acyl-carrier-protein synthase III activity"/>
    <property type="evidence" value="ECO:0007669"/>
    <property type="project" value="UniProtKB-EC"/>
</dbReference>
<proteinExistence type="predicted"/>
<evidence type="ECO:0000313" key="6">
    <source>
        <dbReference type="Proteomes" id="UP000254554"/>
    </source>
</evidence>
<dbReference type="Gene3D" id="3.40.47.10">
    <property type="match status" value="2"/>
</dbReference>
<dbReference type="InterPro" id="IPR013751">
    <property type="entry name" value="ACP_syn_III_N"/>
</dbReference>
<dbReference type="InterPro" id="IPR013747">
    <property type="entry name" value="ACP_syn_III_C"/>
</dbReference>
<dbReference type="STRING" id="1094715.GCA_000236165_02356"/>
<dbReference type="PANTHER" id="PTHR34069:SF2">
    <property type="entry name" value="BETA-KETOACYL-[ACYL-CARRIER-PROTEIN] SYNTHASE III"/>
    <property type="match status" value="1"/>
</dbReference>
<accession>A0A377GC86</accession>
<feature type="domain" description="Beta-ketoacyl-[acyl-carrier-protein] synthase III C-terminal" evidence="3">
    <location>
        <begin position="264"/>
        <end position="345"/>
    </location>
</feature>
<gene>
    <name evidence="5" type="primary">fabH_3</name>
    <name evidence="5" type="ORF">NCTC11370_02512</name>
</gene>
<dbReference type="Pfam" id="PF08545">
    <property type="entry name" value="ACP_syn_III"/>
    <property type="match status" value="1"/>
</dbReference>
<dbReference type="GeneID" id="93293275"/>
<evidence type="ECO:0000256" key="2">
    <source>
        <dbReference type="ARBA" id="ARBA00023315"/>
    </source>
</evidence>
<dbReference type="AlphaFoldDB" id="A0A377GC86"/>
<evidence type="ECO:0000259" key="3">
    <source>
        <dbReference type="Pfam" id="PF08541"/>
    </source>
</evidence>
<name>A0A377GC86_9GAMM</name>
<sequence length="349" mass="38529">MEILHPNIRFEITASSCVLPDSPPVTNLDILQNFPRTSSHSLSFLEKFAEKIGEEFGFYSRYWCHKPWESLDNSRGLTAESLAIESVQKLLAQYTPQKIDAFLLGSTTNKRFTGSQAAAVLGHLGLDAPAYDLKTGCSTSLSTLHLGYALMALGYSNILVCCAETLSKVIDPENEKTWIGLADGAAALFMEKKATGSFTVEKTFFSTEGKYVEAFTTQGVFPPTKEQIDTPGYHLIGDESLMKELAYTKYQQILNNLLPTEEDRSAITWVIPHQVNRKLITQLLQENQMENKSIIWDSDAIGNIGGASVLYSLARAVNEKIFDQPGKILLMSVGGGLSYAGQVLQFHKP</sequence>
<dbReference type="EC" id="2.3.1.180" evidence="5"/>
<dbReference type="SUPFAM" id="SSF53901">
    <property type="entry name" value="Thiolase-like"/>
    <property type="match status" value="1"/>
</dbReference>
<evidence type="ECO:0000313" key="5">
    <source>
        <dbReference type="EMBL" id="STO22425.1"/>
    </source>
</evidence>
<dbReference type="InterPro" id="IPR016039">
    <property type="entry name" value="Thiolase-like"/>
</dbReference>
<evidence type="ECO:0000256" key="1">
    <source>
        <dbReference type="ARBA" id="ARBA00022679"/>
    </source>
</evidence>
<dbReference type="OrthoDB" id="5633308at2"/>
<dbReference type="GO" id="GO:0006633">
    <property type="term" value="P:fatty acid biosynthetic process"/>
    <property type="evidence" value="ECO:0007669"/>
    <property type="project" value="InterPro"/>
</dbReference>
<dbReference type="GO" id="GO:0004315">
    <property type="term" value="F:3-oxoacyl-[acyl-carrier-protein] synthase activity"/>
    <property type="evidence" value="ECO:0007669"/>
    <property type="project" value="InterPro"/>
</dbReference>
<dbReference type="RefSeq" id="WP_010654532.1">
    <property type="nucleotide sequence ID" value="NZ_JAPHOO010000001.1"/>
</dbReference>
<dbReference type="Proteomes" id="UP000254554">
    <property type="component" value="Unassembled WGS sequence"/>
</dbReference>
<keyword evidence="6" id="KW-1185">Reference proteome</keyword>
<dbReference type="EMBL" id="UGGT01000001">
    <property type="protein sequence ID" value="STO22425.1"/>
    <property type="molecule type" value="Genomic_DNA"/>
</dbReference>